<protein>
    <submittedName>
        <fullName evidence="8">Cytochrome B</fullName>
    </submittedName>
</protein>
<dbReference type="Gene3D" id="1.20.950.20">
    <property type="entry name" value="Transmembrane di-heme cytochromes, Chain C"/>
    <property type="match status" value="1"/>
</dbReference>
<dbReference type="PANTHER" id="PTHR30485">
    <property type="entry name" value="NI/FE-HYDROGENASE 1 B-TYPE CYTOCHROME SUBUNIT"/>
    <property type="match status" value="1"/>
</dbReference>
<keyword evidence="3 6" id="KW-0812">Transmembrane</keyword>
<organism evidence="8 9">
    <name type="scientific">Hyphococcus luteus</name>
    <dbReference type="NCBI Taxonomy" id="2058213"/>
    <lineage>
        <taxon>Bacteria</taxon>
        <taxon>Pseudomonadati</taxon>
        <taxon>Pseudomonadota</taxon>
        <taxon>Alphaproteobacteria</taxon>
        <taxon>Parvularculales</taxon>
        <taxon>Parvularculaceae</taxon>
        <taxon>Hyphococcus</taxon>
    </lineage>
</organism>
<evidence type="ECO:0000256" key="3">
    <source>
        <dbReference type="ARBA" id="ARBA00022692"/>
    </source>
</evidence>
<comment type="caution">
    <text evidence="8">The sequence shown here is derived from an EMBL/GenBank/DDBJ whole genome shotgun (WGS) entry which is preliminary data.</text>
</comment>
<keyword evidence="4 6" id="KW-1133">Transmembrane helix</keyword>
<feature type="transmembrane region" description="Helical" evidence="6">
    <location>
        <begin position="100"/>
        <end position="123"/>
    </location>
</feature>
<dbReference type="SUPFAM" id="SSF81342">
    <property type="entry name" value="Transmembrane di-heme cytochromes"/>
    <property type="match status" value="1"/>
</dbReference>
<dbReference type="Pfam" id="PF01292">
    <property type="entry name" value="Ni_hydr_CYTB"/>
    <property type="match status" value="1"/>
</dbReference>
<proteinExistence type="predicted"/>
<keyword evidence="9" id="KW-1185">Reference proteome</keyword>
<feature type="domain" description="Cytochrome b561 bacterial/Ni-hydrogenase" evidence="7">
    <location>
        <begin position="9"/>
        <end position="179"/>
    </location>
</feature>
<gene>
    <name evidence="8" type="ORF">CW354_05030</name>
</gene>
<dbReference type="RefSeq" id="WP_104828971.1">
    <property type="nucleotide sequence ID" value="NZ_PJCH01000005.1"/>
</dbReference>
<evidence type="ECO:0000313" key="8">
    <source>
        <dbReference type="EMBL" id="PQA87727.1"/>
    </source>
</evidence>
<dbReference type="GO" id="GO:0020037">
    <property type="term" value="F:heme binding"/>
    <property type="evidence" value="ECO:0007669"/>
    <property type="project" value="TreeGrafter"/>
</dbReference>
<feature type="transmembrane region" description="Helical" evidence="6">
    <location>
        <begin position="12"/>
        <end position="32"/>
    </location>
</feature>
<dbReference type="InterPro" id="IPR011577">
    <property type="entry name" value="Cyt_b561_bac/Ni-Hgenase"/>
</dbReference>
<dbReference type="OrthoDB" id="196472at2"/>
<evidence type="ECO:0000313" key="9">
    <source>
        <dbReference type="Proteomes" id="UP000239504"/>
    </source>
</evidence>
<dbReference type="EMBL" id="PJCH01000005">
    <property type="protein sequence ID" value="PQA87727.1"/>
    <property type="molecule type" value="Genomic_DNA"/>
</dbReference>
<evidence type="ECO:0000256" key="2">
    <source>
        <dbReference type="ARBA" id="ARBA00022475"/>
    </source>
</evidence>
<dbReference type="InterPro" id="IPR051542">
    <property type="entry name" value="Hydrogenase_cytochrome"/>
</dbReference>
<dbReference type="GO" id="GO:0022904">
    <property type="term" value="P:respiratory electron transport chain"/>
    <property type="evidence" value="ECO:0007669"/>
    <property type="project" value="InterPro"/>
</dbReference>
<keyword evidence="2" id="KW-1003">Cell membrane</keyword>
<feature type="transmembrane region" description="Helical" evidence="6">
    <location>
        <begin position="199"/>
        <end position="217"/>
    </location>
</feature>
<sequence length="233" mass="25298">MAEMTPVRVWDAPTRIFHWLLVVLIGVCWFTGEEEGLATLVHRLSGEAIIGLLVFRFLWGFQGGEYARFSTFFAPPREIFAHIKELMRFRASQTLGHNSLGALASIVLMLIVALTAVSGLLSADDDRTGPLSLIFNVNLKELHEVSFRLLQAMVVVHLLGVAVTSFASRENLARAMVTGAKKRPADSGARDAKPGSSRALIAAAGAALLTAGGLMLLPHPPQETEHGEEHDDH</sequence>
<feature type="transmembrane region" description="Helical" evidence="6">
    <location>
        <begin position="149"/>
        <end position="167"/>
    </location>
</feature>
<dbReference type="GO" id="GO:0009055">
    <property type="term" value="F:electron transfer activity"/>
    <property type="evidence" value="ECO:0007669"/>
    <property type="project" value="InterPro"/>
</dbReference>
<dbReference type="GO" id="GO:0005886">
    <property type="term" value="C:plasma membrane"/>
    <property type="evidence" value="ECO:0007669"/>
    <property type="project" value="UniProtKB-SubCell"/>
</dbReference>
<evidence type="ECO:0000256" key="4">
    <source>
        <dbReference type="ARBA" id="ARBA00022989"/>
    </source>
</evidence>
<comment type="subcellular location">
    <subcellularLocation>
        <location evidence="1">Cell membrane</location>
        <topology evidence="1">Multi-pass membrane protein</topology>
    </subcellularLocation>
</comment>
<keyword evidence="5 6" id="KW-0472">Membrane</keyword>
<evidence type="ECO:0000256" key="1">
    <source>
        <dbReference type="ARBA" id="ARBA00004651"/>
    </source>
</evidence>
<evidence type="ECO:0000259" key="7">
    <source>
        <dbReference type="Pfam" id="PF01292"/>
    </source>
</evidence>
<reference evidence="8 9" key="1">
    <citation type="submission" date="2017-12" db="EMBL/GenBank/DDBJ databases">
        <authorList>
            <person name="Hurst M.R.H."/>
        </authorList>
    </citation>
    <scope>NUCLEOTIDE SEQUENCE [LARGE SCALE GENOMIC DNA]</scope>
    <source>
        <strain evidence="8 9">SY-3-19</strain>
    </source>
</reference>
<evidence type="ECO:0000256" key="5">
    <source>
        <dbReference type="ARBA" id="ARBA00023136"/>
    </source>
</evidence>
<name>A0A2S7K5E3_9PROT</name>
<dbReference type="PANTHER" id="PTHR30485:SF2">
    <property type="entry name" value="BLL0597 PROTEIN"/>
    <property type="match status" value="1"/>
</dbReference>
<dbReference type="AlphaFoldDB" id="A0A2S7K5E3"/>
<dbReference type="Proteomes" id="UP000239504">
    <property type="component" value="Unassembled WGS sequence"/>
</dbReference>
<dbReference type="InterPro" id="IPR016174">
    <property type="entry name" value="Di-haem_cyt_TM"/>
</dbReference>
<evidence type="ECO:0000256" key="6">
    <source>
        <dbReference type="SAM" id="Phobius"/>
    </source>
</evidence>
<accession>A0A2S7K5E3</accession>